<sequence length="185" mass="22210">MISQEDIDQLVEDWVETGFPIELKQLIPDDEELETGICRRCACNWVTPCIDEEHGACWWIDKNRTLCSHCFHGWNDEPYQMKVYYRPGHDWLERDREFAEETLSDPREHWVYDMEHDVLCVVNLGDHIGAVRFIAKKFYGLDRIYHEEIPKWQEIIANNMIFHNAAVNDSDHYARHLPRKYREED</sequence>
<dbReference type="RefSeq" id="WP_223899618.1">
    <property type="nucleotide sequence ID" value="NZ_BPPS01000003.1"/>
</dbReference>
<proteinExistence type="predicted"/>
<protein>
    <submittedName>
        <fullName evidence="1">Uncharacterized protein</fullName>
    </submittedName>
</protein>
<name>A0A2X3UTS0_STRTR</name>
<dbReference type="Proteomes" id="UP000249634">
    <property type="component" value="Chromosome 1"/>
</dbReference>
<gene>
    <name evidence="1" type="ORF">NCTC12958_01071</name>
</gene>
<dbReference type="EMBL" id="LS483339">
    <property type="protein sequence ID" value="SQF24877.1"/>
    <property type="molecule type" value="Genomic_DNA"/>
</dbReference>
<evidence type="ECO:0000313" key="2">
    <source>
        <dbReference type="Proteomes" id="UP000249634"/>
    </source>
</evidence>
<organism evidence="1 2">
    <name type="scientific">Streptococcus thermophilus</name>
    <dbReference type="NCBI Taxonomy" id="1308"/>
    <lineage>
        <taxon>Bacteria</taxon>
        <taxon>Bacillati</taxon>
        <taxon>Bacillota</taxon>
        <taxon>Bacilli</taxon>
        <taxon>Lactobacillales</taxon>
        <taxon>Streptococcaceae</taxon>
        <taxon>Streptococcus</taxon>
    </lineage>
</organism>
<accession>A0A2X3UTS0</accession>
<reference evidence="1 2" key="1">
    <citation type="submission" date="2018-06" db="EMBL/GenBank/DDBJ databases">
        <authorList>
            <consortium name="Pathogen Informatics"/>
            <person name="Doyle S."/>
        </authorList>
    </citation>
    <scope>NUCLEOTIDE SEQUENCE [LARGE SCALE GENOMIC DNA]</scope>
    <source>
        <strain evidence="1 2">NCTC12958</strain>
    </source>
</reference>
<evidence type="ECO:0000313" key="1">
    <source>
        <dbReference type="EMBL" id="SQF24877.1"/>
    </source>
</evidence>
<dbReference type="AlphaFoldDB" id="A0A2X3UTS0"/>